<feature type="transmembrane region" description="Helical" evidence="1">
    <location>
        <begin position="15"/>
        <end position="34"/>
    </location>
</feature>
<sequence length="203" mass="19502">MGASLTASVTVSGSFSSSAVAFLPFFFLAFFGVDSTTASSAAGSRGMGGSTASLLALSVGTSVFSAFETVRDKDSSTVGTVVASGISSSMGGCATSSLLFSTATGSEGASNCTEGSSVVGVLGSVMSVDLAFLAFFFLDFFEASSAPSASTAGSMVVSTVGSTVGSMCGPTVGSTVGSGADETAVSCTGFSTADGAALRCSAC</sequence>
<evidence type="ECO:0000256" key="1">
    <source>
        <dbReference type="SAM" id="Phobius"/>
    </source>
</evidence>
<evidence type="ECO:0000313" key="3">
    <source>
        <dbReference type="Proteomes" id="UP000663193"/>
    </source>
</evidence>
<feature type="transmembrane region" description="Helical" evidence="1">
    <location>
        <begin position="46"/>
        <end position="67"/>
    </location>
</feature>
<dbReference type="EMBL" id="CP069027">
    <property type="protein sequence ID" value="QRC94937.1"/>
    <property type="molecule type" value="Genomic_DNA"/>
</dbReference>
<gene>
    <name evidence="2" type="ORF">JI435_431570</name>
</gene>
<keyword evidence="3" id="KW-1185">Reference proteome</keyword>
<dbReference type="AlphaFoldDB" id="A0A7U2EXS9"/>
<protein>
    <submittedName>
        <fullName evidence="2">Uncharacterized protein</fullName>
    </submittedName>
</protein>
<feature type="transmembrane region" description="Helical" evidence="1">
    <location>
        <begin position="118"/>
        <end position="138"/>
    </location>
</feature>
<reference evidence="3" key="1">
    <citation type="journal article" date="2021" name="BMC Genomics">
        <title>Chromosome-level genome assembly and manually-curated proteome of model necrotroph Parastagonospora nodorum Sn15 reveals a genome-wide trove of candidate effector homologs, and redundancy of virulence-related functions within an accessory chromosome.</title>
        <authorList>
            <person name="Bertazzoni S."/>
            <person name="Jones D.A.B."/>
            <person name="Phan H.T."/>
            <person name="Tan K.-C."/>
            <person name="Hane J.K."/>
        </authorList>
    </citation>
    <scope>NUCLEOTIDE SEQUENCE [LARGE SCALE GENOMIC DNA]</scope>
    <source>
        <strain evidence="3">SN15 / ATCC MYA-4574 / FGSC 10173)</strain>
    </source>
</reference>
<organism evidence="2 3">
    <name type="scientific">Phaeosphaeria nodorum (strain SN15 / ATCC MYA-4574 / FGSC 10173)</name>
    <name type="common">Glume blotch fungus</name>
    <name type="synonym">Parastagonospora nodorum</name>
    <dbReference type="NCBI Taxonomy" id="321614"/>
    <lineage>
        <taxon>Eukaryota</taxon>
        <taxon>Fungi</taxon>
        <taxon>Dikarya</taxon>
        <taxon>Ascomycota</taxon>
        <taxon>Pezizomycotina</taxon>
        <taxon>Dothideomycetes</taxon>
        <taxon>Pleosporomycetidae</taxon>
        <taxon>Pleosporales</taxon>
        <taxon>Pleosporineae</taxon>
        <taxon>Phaeosphaeriaceae</taxon>
        <taxon>Parastagonospora</taxon>
    </lineage>
</organism>
<proteinExistence type="predicted"/>
<keyword evidence="1" id="KW-1133">Transmembrane helix</keyword>
<name>A0A7U2EXS9_PHANO</name>
<keyword evidence="1" id="KW-0472">Membrane</keyword>
<dbReference type="VEuPathDB" id="FungiDB:JI435_431570"/>
<keyword evidence="1" id="KW-0812">Transmembrane</keyword>
<evidence type="ECO:0000313" key="2">
    <source>
        <dbReference type="EMBL" id="QRC94937.1"/>
    </source>
</evidence>
<accession>A0A7U2EXS9</accession>
<dbReference type="Proteomes" id="UP000663193">
    <property type="component" value="Chromosome 5"/>
</dbReference>